<keyword evidence="6" id="KW-0819">tRNA processing</keyword>
<name>A0A0F9Q2G1_9ZZZZ</name>
<keyword evidence="7" id="KW-0548">Nucleotidyltransferase</keyword>
<reference evidence="13" key="1">
    <citation type="journal article" date="2015" name="Nature">
        <title>Complex archaea that bridge the gap between prokaryotes and eukaryotes.</title>
        <authorList>
            <person name="Spang A."/>
            <person name="Saw J.H."/>
            <person name="Jorgensen S.L."/>
            <person name="Zaremba-Niedzwiedzka K."/>
            <person name="Martijn J."/>
            <person name="Lind A.E."/>
            <person name="van Eijk R."/>
            <person name="Schleper C."/>
            <person name="Guy L."/>
            <person name="Ettema T.J."/>
        </authorList>
    </citation>
    <scope>NUCLEOTIDE SEQUENCE</scope>
</reference>
<dbReference type="PANTHER" id="PTHR17490:SF16">
    <property type="entry name" value="THREONYLCARBAMOYL-AMP SYNTHASE"/>
    <property type="match status" value="1"/>
</dbReference>
<evidence type="ECO:0000256" key="1">
    <source>
        <dbReference type="ARBA" id="ARBA00004496"/>
    </source>
</evidence>
<evidence type="ECO:0000256" key="3">
    <source>
        <dbReference type="ARBA" id="ARBA00012584"/>
    </source>
</evidence>
<keyword evidence="8" id="KW-0547">Nucleotide-binding</keyword>
<dbReference type="NCBIfam" id="TIGR00057">
    <property type="entry name" value="L-threonylcarbamoyladenylate synthase"/>
    <property type="match status" value="1"/>
</dbReference>
<feature type="domain" description="YrdC-like" evidence="12">
    <location>
        <begin position="16"/>
        <end position="208"/>
    </location>
</feature>
<evidence type="ECO:0000256" key="11">
    <source>
        <dbReference type="ARBA" id="ARBA00048366"/>
    </source>
</evidence>
<accession>A0A0F9Q2G1</accession>
<dbReference type="GO" id="GO:0006450">
    <property type="term" value="P:regulation of translational fidelity"/>
    <property type="evidence" value="ECO:0007669"/>
    <property type="project" value="TreeGrafter"/>
</dbReference>
<dbReference type="InterPro" id="IPR006070">
    <property type="entry name" value="Sua5-like_dom"/>
</dbReference>
<dbReference type="Gene3D" id="3.90.870.10">
    <property type="entry name" value="DHBP synthase"/>
    <property type="match status" value="1"/>
</dbReference>
<dbReference type="PROSITE" id="PS51163">
    <property type="entry name" value="YRDC"/>
    <property type="match status" value="1"/>
</dbReference>
<evidence type="ECO:0000256" key="9">
    <source>
        <dbReference type="ARBA" id="ARBA00022840"/>
    </source>
</evidence>
<keyword evidence="9" id="KW-0067">ATP-binding</keyword>
<evidence type="ECO:0000313" key="13">
    <source>
        <dbReference type="EMBL" id="KKN36684.1"/>
    </source>
</evidence>
<keyword evidence="4" id="KW-0963">Cytoplasm</keyword>
<organism evidence="13">
    <name type="scientific">marine sediment metagenome</name>
    <dbReference type="NCBI Taxonomy" id="412755"/>
    <lineage>
        <taxon>unclassified sequences</taxon>
        <taxon>metagenomes</taxon>
        <taxon>ecological metagenomes</taxon>
    </lineage>
</organism>
<evidence type="ECO:0000256" key="5">
    <source>
        <dbReference type="ARBA" id="ARBA00022679"/>
    </source>
</evidence>
<dbReference type="AlphaFoldDB" id="A0A0F9Q2G1"/>
<dbReference type="Pfam" id="PF01300">
    <property type="entry name" value="Sua5_yciO_yrdC"/>
    <property type="match status" value="1"/>
</dbReference>
<dbReference type="PANTHER" id="PTHR17490">
    <property type="entry name" value="SUA5"/>
    <property type="match status" value="1"/>
</dbReference>
<evidence type="ECO:0000256" key="10">
    <source>
        <dbReference type="ARBA" id="ARBA00029774"/>
    </source>
</evidence>
<dbReference type="GO" id="GO:0061710">
    <property type="term" value="F:L-threonylcarbamoyladenylate synthase"/>
    <property type="evidence" value="ECO:0007669"/>
    <property type="project" value="UniProtKB-EC"/>
</dbReference>
<comment type="subcellular location">
    <subcellularLocation>
        <location evidence="1">Cytoplasm</location>
    </subcellularLocation>
</comment>
<dbReference type="GO" id="GO:0000049">
    <property type="term" value="F:tRNA binding"/>
    <property type="evidence" value="ECO:0007669"/>
    <property type="project" value="TreeGrafter"/>
</dbReference>
<comment type="caution">
    <text evidence="13">The sequence shown here is derived from an EMBL/GenBank/DDBJ whole genome shotgun (WGS) entry which is preliminary data.</text>
</comment>
<dbReference type="SUPFAM" id="SSF55821">
    <property type="entry name" value="YrdC/RibB"/>
    <property type="match status" value="1"/>
</dbReference>
<keyword evidence="5" id="KW-0808">Transferase</keyword>
<dbReference type="EC" id="2.7.7.87" evidence="3"/>
<dbReference type="GO" id="GO:0005524">
    <property type="term" value="F:ATP binding"/>
    <property type="evidence" value="ECO:0007669"/>
    <property type="project" value="UniProtKB-KW"/>
</dbReference>
<evidence type="ECO:0000256" key="2">
    <source>
        <dbReference type="ARBA" id="ARBA00007663"/>
    </source>
</evidence>
<dbReference type="GO" id="GO:0003725">
    <property type="term" value="F:double-stranded RNA binding"/>
    <property type="evidence" value="ECO:0007669"/>
    <property type="project" value="InterPro"/>
</dbReference>
<evidence type="ECO:0000256" key="4">
    <source>
        <dbReference type="ARBA" id="ARBA00022490"/>
    </source>
</evidence>
<evidence type="ECO:0000256" key="7">
    <source>
        <dbReference type="ARBA" id="ARBA00022695"/>
    </source>
</evidence>
<sequence length="229" mass="25352">MGFLIKLAGKELKEISLYLQIAAENIIDGKLIAFPTNSVYGIGGDPQNINVINRIFDIKFRDRTKGFLLLVSDYEEALEIAEFNGIAKKLAKKYWPGQLTLILKKKEPSVILPEVTAFKNTIGLRVPENEIILNILNRLKEKGHLGCIIGTSANYSGEPPSVSGEQVTKKILSPIDLIIDGGKSKSELPTTIVDCNSQKIKFLRIGVLTKEEILEFLSNNNQQVGDDIN</sequence>
<dbReference type="EMBL" id="LAZR01001950">
    <property type="protein sequence ID" value="KKN36684.1"/>
    <property type="molecule type" value="Genomic_DNA"/>
</dbReference>
<comment type="similarity">
    <text evidence="2">Belongs to the SUA5 family.</text>
</comment>
<dbReference type="InterPro" id="IPR017945">
    <property type="entry name" value="DHBP_synth_RibB-like_a/b_dom"/>
</dbReference>
<gene>
    <name evidence="13" type="ORF">LCGC14_0771180</name>
</gene>
<protein>
    <recommendedName>
        <fullName evidence="10">L-threonylcarbamoyladenylate synthase</fullName>
        <ecNumber evidence="3">2.7.7.87</ecNumber>
    </recommendedName>
    <alternativeName>
        <fullName evidence="10">L-threonylcarbamoyladenylate synthase</fullName>
    </alternativeName>
</protein>
<proteinExistence type="inferred from homology"/>
<dbReference type="InterPro" id="IPR050156">
    <property type="entry name" value="TC-AMP_synthase_SUA5"/>
</dbReference>
<evidence type="ECO:0000256" key="6">
    <source>
        <dbReference type="ARBA" id="ARBA00022694"/>
    </source>
</evidence>
<evidence type="ECO:0000256" key="8">
    <source>
        <dbReference type="ARBA" id="ARBA00022741"/>
    </source>
</evidence>
<dbReference type="GO" id="GO:0005737">
    <property type="term" value="C:cytoplasm"/>
    <property type="evidence" value="ECO:0007669"/>
    <property type="project" value="UniProtKB-SubCell"/>
</dbReference>
<comment type="catalytic activity">
    <reaction evidence="11">
        <text>L-threonine + hydrogencarbonate + ATP = L-threonylcarbamoyladenylate + diphosphate + H2O</text>
        <dbReference type="Rhea" id="RHEA:36407"/>
        <dbReference type="ChEBI" id="CHEBI:15377"/>
        <dbReference type="ChEBI" id="CHEBI:17544"/>
        <dbReference type="ChEBI" id="CHEBI:30616"/>
        <dbReference type="ChEBI" id="CHEBI:33019"/>
        <dbReference type="ChEBI" id="CHEBI:57926"/>
        <dbReference type="ChEBI" id="CHEBI:73682"/>
        <dbReference type="EC" id="2.7.7.87"/>
    </reaction>
</comment>
<dbReference type="GO" id="GO:0008033">
    <property type="term" value="P:tRNA processing"/>
    <property type="evidence" value="ECO:0007669"/>
    <property type="project" value="UniProtKB-KW"/>
</dbReference>
<evidence type="ECO:0000259" key="12">
    <source>
        <dbReference type="PROSITE" id="PS51163"/>
    </source>
</evidence>